<dbReference type="AlphaFoldDB" id="A0A1X6NIP5"/>
<feature type="region of interest" description="Disordered" evidence="1">
    <location>
        <begin position="1"/>
        <end position="50"/>
    </location>
</feature>
<feature type="non-terminal residue" evidence="2">
    <location>
        <position position="1"/>
    </location>
</feature>
<keyword evidence="3" id="KW-1185">Reference proteome</keyword>
<name>A0A1X6NIP5_PORUM</name>
<feature type="region of interest" description="Disordered" evidence="1">
    <location>
        <begin position="62"/>
        <end position="81"/>
    </location>
</feature>
<feature type="compositionally biased region" description="Low complexity" evidence="1">
    <location>
        <begin position="9"/>
        <end position="22"/>
    </location>
</feature>
<feature type="region of interest" description="Disordered" evidence="1">
    <location>
        <begin position="108"/>
        <end position="232"/>
    </location>
</feature>
<feature type="compositionally biased region" description="Gly residues" evidence="1">
    <location>
        <begin position="153"/>
        <end position="177"/>
    </location>
</feature>
<feature type="compositionally biased region" description="Basic and acidic residues" evidence="1">
    <location>
        <begin position="109"/>
        <end position="124"/>
    </location>
</feature>
<sequence length="232" mass="22348">PRHRPPPAAAAAADVPADHVQAPPVPGGPPRAARAGLPPPARRPHDRPRVRVGAVGVEAADGGLIGAHPRPRARHPHAPVGAGGRLEVVQCQGGGAAVGPRPGAVIVDGDGRDGAAAEEAKEADAAGGKGRILPPGGGGGGADGRPPGRRRGGGGVQGHDGRPGGDGGGGSGGGSGCRGRRGAATAHGGGVTARGAGVRASRRRRLRRNTSGQGARSIRAGANVLAGAETVC</sequence>
<evidence type="ECO:0000313" key="2">
    <source>
        <dbReference type="EMBL" id="OSX68488.1"/>
    </source>
</evidence>
<reference evidence="2 3" key="1">
    <citation type="submission" date="2017-03" db="EMBL/GenBank/DDBJ databases">
        <title>WGS assembly of Porphyra umbilicalis.</title>
        <authorList>
            <person name="Brawley S.H."/>
            <person name="Blouin N.A."/>
            <person name="Ficko-Blean E."/>
            <person name="Wheeler G.L."/>
            <person name="Lohr M."/>
            <person name="Goodson H.V."/>
            <person name="Jenkins J.W."/>
            <person name="Blaby-Haas C.E."/>
            <person name="Helliwell K.E."/>
            <person name="Chan C."/>
            <person name="Marriage T."/>
            <person name="Bhattacharya D."/>
            <person name="Klein A.S."/>
            <person name="Badis Y."/>
            <person name="Brodie J."/>
            <person name="Cao Y."/>
            <person name="Collen J."/>
            <person name="Dittami S.M."/>
            <person name="Gachon C.M."/>
            <person name="Green B.R."/>
            <person name="Karpowicz S."/>
            <person name="Kim J.W."/>
            <person name="Kudahl U."/>
            <person name="Lin S."/>
            <person name="Michel G."/>
            <person name="Mittag M."/>
            <person name="Olson B.J."/>
            <person name="Pangilinan J."/>
            <person name="Peng Y."/>
            <person name="Qiu H."/>
            <person name="Shu S."/>
            <person name="Singer J.T."/>
            <person name="Smith A.G."/>
            <person name="Sprecher B.N."/>
            <person name="Wagner V."/>
            <person name="Wang W."/>
            <person name="Wang Z.-Y."/>
            <person name="Yan J."/>
            <person name="Yarish C."/>
            <person name="Zoeuner-Riek S."/>
            <person name="Zhuang Y."/>
            <person name="Zou Y."/>
            <person name="Lindquist E.A."/>
            <person name="Grimwood J."/>
            <person name="Barry K."/>
            <person name="Rokhsar D.S."/>
            <person name="Schmutz J."/>
            <person name="Stiller J.W."/>
            <person name="Grossman A.R."/>
            <person name="Prochnik S.E."/>
        </authorList>
    </citation>
    <scope>NUCLEOTIDE SEQUENCE [LARGE SCALE GENOMIC DNA]</scope>
    <source>
        <strain evidence="2">4086291</strain>
    </source>
</reference>
<organism evidence="2 3">
    <name type="scientific">Porphyra umbilicalis</name>
    <name type="common">Purple laver</name>
    <name type="synonym">Red alga</name>
    <dbReference type="NCBI Taxonomy" id="2786"/>
    <lineage>
        <taxon>Eukaryota</taxon>
        <taxon>Rhodophyta</taxon>
        <taxon>Bangiophyceae</taxon>
        <taxon>Bangiales</taxon>
        <taxon>Bangiaceae</taxon>
        <taxon>Porphyra</taxon>
    </lineage>
</organism>
<dbReference type="Proteomes" id="UP000218209">
    <property type="component" value="Unassembled WGS sequence"/>
</dbReference>
<feature type="compositionally biased region" description="Gly residues" evidence="1">
    <location>
        <begin position="127"/>
        <end position="143"/>
    </location>
</feature>
<dbReference type="EMBL" id="KV920479">
    <property type="protein sequence ID" value="OSX68488.1"/>
    <property type="molecule type" value="Genomic_DNA"/>
</dbReference>
<proteinExistence type="predicted"/>
<protein>
    <submittedName>
        <fullName evidence="2">Uncharacterized protein</fullName>
    </submittedName>
</protein>
<evidence type="ECO:0000256" key="1">
    <source>
        <dbReference type="SAM" id="MobiDB-lite"/>
    </source>
</evidence>
<gene>
    <name evidence="2" type="ORF">BU14_2709s0001</name>
</gene>
<accession>A0A1X6NIP5</accession>
<evidence type="ECO:0000313" key="3">
    <source>
        <dbReference type="Proteomes" id="UP000218209"/>
    </source>
</evidence>